<keyword evidence="5" id="KW-0297">G-protein coupled receptor</keyword>
<reference evidence="13" key="1">
    <citation type="submission" date="2016-06" db="UniProtKB">
        <authorList>
            <consortium name="WormBaseParasite"/>
        </authorList>
    </citation>
    <scope>IDENTIFICATION</scope>
</reference>
<keyword evidence="8" id="KW-0807">Transducer</keyword>
<dbReference type="GO" id="GO:0005886">
    <property type="term" value="C:plasma membrane"/>
    <property type="evidence" value="ECO:0007669"/>
    <property type="project" value="UniProtKB-SubCell"/>
</dbReference>
<reference evidence="11 12" key="2">
    <citation type="submission" date="2018-11" db="EMBL/GenBank/DDBJ databases">
        <authorList>
            <consortium name="Pathogen Informatics"/>
        </authorList>
    </citation>
    <scope>NUCLEOTIDE SEQUENCE [LARGE SCALE GENOMIC DNA]</scope>
</reference>
<keyword evidence="12" id="KW-1185">Reference proteome</keyword>
<dbReference type="EMBL" id="UYRT01083889">
    <property type="protein sequence ID" value="VDN28087.1"/>
    <property type="molecule type" value="Genomic_DNA"/>
</dbReference>
<feature type="domain" description="G-protein coupled receptors family 1 profile" evidence="10">
    <location>
        <begin position="75"/>
        <end position="138"/>
    </location>
</feature>
<evidence type="ECO:0000256" key="8">
    <source>
        <dbReference type="ARBA" id="ARBA00023224"/>
    </source>
</evidence>
<proteinExistence type="predicted"/>
<dbReference type="Pfam" id="PF00001">
    <property type="entry name" value="7tm_1"/>
    <property type="match status" value="1"/>
</dbReference>
<gene>
    <name evidence="11" type="ORF">GPUH_LOCUS16543</name>
</gene>
<name>A0A183E6F2_9BILA</name>
<evidence type="ECO:0000256" key="9">
    <source>
        <dbReference type="SAM" id="Phobius"/>
    </source>
</evidence>
<keyword evidence="6 9" id="KW-0472">Membrane</keyword>
<evidence type="ECO:0000259" key="10">
    <source>
        <dbReference type="PROSITE" id="PS50262"/>
    </source>
</evidence>
<sequence length="138" mass="16177">MHEQQQELQLQVQQHCLLDKDEELDERWISRKLSDACNCSDLRDFNILINLHCEAFPFSHETHVQIFYITIFTAIIVLAVCDATISIFNTGFSWTYNFYYIWIFGPTYCAFNNLMGIAPICASVFTMIAMSIDRFHFI</sequence>
<evidence type="ECO:0000256" key="6">
    <source>
        <dbReference type="ARBA" id="ARBA00023136"/>
    </source>
</evidence>
<dbReference type="PANTHER" id="PTHR46925">
    <property type="entry name" value="G-PROTEIN COUPLED RECEPTOR TKR-1-RELATED"/>
    <property type="match status" value="1"/>
</dbReference>
<dbReference type="InterPro" id="IPR001681">
    <property type="entry name" value="Neurokn_rcpt"/>
</dbReference>
<dbReference type="GO" id="GO:0004995">
    <property type="term" value="F:tachykinin receptor activity"/>
    <property type="evidence" value="ECO:0007669"/>
    <property type="project" value="InterPro"/>
</dbReference>
<evidence type="ECO:0000256" key="7">
    <source>
        <dbReference type="ARBA" id="ARBA00023170"/>
    </source>
</evidence>
<evidence type="ECO:0000256" key="3">
    <source>
        <dbReference type="ARBA" id="ARBA00022692"/>
    </source>
</evidence>
<evidence type="ECO:0000256" key="1">
    <source>
        <dbReference type="ARBA" id="ARBA00004651"/>
    </source>
</evidence>
<dbReference type="PROSITE" id="PS50262">
    <property type="entry name" value="G_PROTEIN_RECEP_F1_2"/>
    <property type="match status" value="1"/>
</dbReference>
<evidence type="ECO:0000256" key="4">
    <source>
        <dbReference type="ARBA" id="ARBA00022989"/>
    </source>
</evidence>
<evidence type="ECO:0000313" key="13">
    <source>
        <dbReference type="WBParaSite" id="GPUH_0001656501-mRNA-1"/>
    </source>
</evidence>
<dbReference type="OrthoDB" id="5981855at2759"/>
<dbReference type="PANTHER" id="PTHR46925:SF2">
    <property type="entry name" value="G-PROTEIN COUPLED RECEPTOR TKR-1-RELATED"/>
    <property type="match status" value="1"/>
</dbReference>
<feature type="transmembrane region" description="Helical" evidence="9">
    <location>
        <begin position="66"/>
        <end position="88"/>
    </location>
</feature>
<dbReference type="InterPro" id="IPR017452">
    <property type="entry name" value="GPCR_Rhodpsn_7TM"/>
</dbReference>
<organism evidence="13">
    <name type="scientific">Gongylonema pulchrum</name>
    <dbReference type="NCBI Taxonomy" id="637853"/>
    <lineage>
        <taxon>Eukaryota</taxon>
        <taxon>Metazoa</taxon>
        <taxon>Ecdysozoa</taxon>
        <taxon>Nematoda</taxon>
        <taxon>Chromadorea</taxon>
        <taxon>Rhabditida</taxon>
        <taxon>Spirurina</taxon>
        <taxon>Spiruromorpha</taxon>
        <taxon>Spiruroidea</taxon>
        <taxon>Gongylonematidae</taxon>
        <taxon>Gongylonema</taxon>
    </lineage>
</organism>
<comment type="subcellular location">
    <subcellularLocation>
        <location evidence="1">Cell membrane</location>
        <topology evidence="1">Multi-pass membrane protein</topology>
    </subcellularLocation>
</comment>
<keyword evidence="7" id="KW-0675">Receptor</keyword>
<dbReference type="PROSITE" id="PS00237">
    <property type="entry name" value="G_PROTEIN_RECEP_F1_1"/>
    <property type="match status" value="1"/>
</dbReference>
<dbReference type="Proteomes" id="UP000271098">
    <property type="component" value="Unassembled WGS sequence"/>
</dbReference>
<dbReference type="InterPro" id="IPR000276">
    <property type="entry name" value="GPCR_Rhodpsn"/>
</dbReference>
<keyword evidence="3 9" id="KW-0812">Transmembrane</keyword>
<keyword evidence="4 9" id="KW-1133">Transmembrane helix</keyword>
<evidence type="ECO:0000313" key="11">
    <source>
        <dbReference type="EMBL" id="VDN28087.1"/>
    </source>
</evidence>
<dbReference type="SUPFAM" id="SSF81321">
    <property type="entry name" value="Family A G protein-coupled receptor-like"/>
    <property type="match status" value="1"/>
</dbReference>
<dbReference type="WBParaSite" id="GPUH_0001656501-mRNA-1">
    <property type="protein sequence ID" value="GPUH_0001656501-mRNA-1"/>
    <property type="gene ID" value="GPUH_0001656501"/>
</dbReference>
<evidence type="ECO:0000256" key="5">
    <source>
        <dbReference type="ARBA" id="ARBA00023040"/>
    </source>
</evidence>
<dbReference type="AlphaFoldDB" id="A0A183E6F2"/>
<feature type="transmembrane region" description="Helical" evidence="9">
    <location>
        <begin position="100"/>
        <end position="128"/>
    </location>
</feature>
<evidence type="ECO:0000256" key="2">
    <source>
        <dbReference type="ARBA" id="ARBA00022475"/>
    </source>
</evidence>
<dbReference type="Gene3D" id="1.20.1070.10">
    <property type="entry name" value="Rhodopsin 7-helix transmembrane proteins"/>
    <property type="match status" value="1"/>
</dbReference>
<accession>A0A183E6F2</accession>
<keyword evidence="2" id="KW-1003">Cell membrane</keyword>
<protein>
    <submittedName>
        <fullName evidence="13">G_PROTEIN_RECEP_F1_2 domain-containing protein</fullName>
    </submittedName>
</protein>
<evidence type="ECO:0000313" key="12">
    <source>
        <dbReference type="Proteomes" id="UP000271098"/>
    </source>
</evidence>